<evidence type="ECO:0000313" key="7">
    <source>
        <dbReference type="EMBL" id="EAX99115.1"/>
    </source>
</evidence>
<organism evidence="7 8">
    <name type="scientific">Trichomonas vaginalis (strain ATCC PRA-98 / G3)</name>
    <dbReference type="NCBI Taxonomy" id="412133"/>
    <lineage>
        <taxon>Eukaryota</taxon>
        <taxon>Metamonada</taxon>
        <taxon>Parabasalia</taxon>
        <taxon>Trichomonadida</taxon>
        <taxon>Trichomonadidae</taxon>
        <taxon>Trichomonas</taxon>
    </lineage>
</organism>
<keyword evidence="3 5" id="KW-0238">DNA-binding</keyword>
<dbReference type="GO" id="GO:0000978">
    <property type="term" value="F:RNA polymerase II cis-regulatory region sequence-specific DNA binding"/>
    <property type="evidence" value="ECO:0000318"/>
    <property type="project" value="GO_Central"/>
</dbReference>
<dbReference type="VEuPathDB" id="TrichDB:TVAG_236130"/>
<dbReference type="SMART" id="SM01372">
    <property type="entry name" value="E2F_TDP"/>
    <property type="match status" value="1"/>
</dbReference>
<dbReference type="Gene3D" id="1.10.10.10">
    <property type="entry name" value="Winged helix-like DNA-binding domain superfamily/Winged helix DNA-binding domain"/>
    <property type="match status" value="2"/>
</dbReference>
<dbReference type="GO" id="GO:0000981">
    <property type="term" value="F:DNA-binding transcription factor activity, RNA polymerase II-specific"/>
    <property type="evidence" value="ECO:0000318"/>
    <property type="project" value="GO_Central"/>
</dbReference>
<evidence type="ECO:0000256" key="3">
    <source>
        <dbReference type="ARBA" id="ARBA00023125"/>
    </source>
</evidence>
<dbReference type="Pfam" id="PF02319">
    <property type="entry name" value="WHD_E2F_TDP"/>
    <property type="match status" value="1"/>
</dbReference>
<dbReference type="OrthoDB" id="1743261at2759"/>
<reference evidence="7" key="1">
    <citation type="submission" date="2006-10" db="EMBL/GenBank/DDBJ databases">
        <authorList>
            <person name="Amadeo P."/>
            <person name="Zhao Q."/>
            <person name="Wortman J."/>
            <person name="Fraser-Liggett C."/>
            <person name="Carlton J."/>
        </authorList>
    </citation>
    <scope>NUCLEOTIDE SEQUENCE</scope>
    <source>
        <strain evidence="7">G3</strain>
    </source>
</reference>
<comment type="subcellular location">
    <subcellularLocation>
        <location evidence="5">Nucleus</location>
    </subcellularLocation>
</comment>
<evidence type="ECO:0000256" key="4">
    <source>
        <dbReference type="ARBA" id="ARBA00023163"/>
    </source>
</evidence>
<dbReference type="InParanoid" id="A2F7K8"/>
<evidence type="ECO:0000259" key="6">
    <source>
        <dbReference type="SMART" id="SM01372"/>
    </source>
</evidence>
<gene>
    <name evidence="7" type="ORF">TVAG_236130</name>
</gene>
<evidence type="ECO:0000256" key="1">
    <source>
        <dbReference type="ARBA" id="ARBA00010940"/>
    </source>
</evidence>
<dbReference type="InterPro" id="IPR036390">
    <property type="entry name" value="WH_DNA-bd_sf"/>
</dbReference>
<evidence type="ECO:0000256" key="5">
    <source>
        <dbReference type="RuleBase" id="RU003796"/>
    </source>
</evidence>
<keyword evidence="4 5" id="KW-0804">Transcription</keyword>
<dbReference type="VEuPathDB" id="TrichDB:TVAGG3_0766640"/>
<evidence type="ECO:0000313" key="8">
    <source>
        <dbReference type="Proteomes" id="UP000001542"/>
    </source>
</evidence>
<keyword evidence="2 5" id="KW-0805">Transcription regulation</keyword>
<dbReference type="InterPro" id="IPR036388">
    <property type="entry name" value="WH-like_DNA-bd_sf"/>
</dbReference>
<proteinExistence type="inferred from homology"/>
<keyword evidence="5" id="KW-0539">Nucleus</keyword>
<feature type="domain" description="E2F/DP family winged-helix DNA-binding" evidence="6">
    <location>
        <begin position="14"/>
        <end position="79"/>
    </location>
</feature>
<name>A2F7K8_TRIV3</name>
<evidence type="ECO:0000256" key="2">
    <source>
        <dbReference type="ARBA" id="ARBA00023015"/>
    </source>
</evidence>
<dbReference type="PANTHER" id="PTHR12081">
    <property type="entry name" value="TRANSCRIPTION FACTOR E2F"/>
    <property type="match status" value="1"/>
</dbReference>
<dbReference type="InterPro" id="IPR015633">
    <property type="entry name" value="E2F"/>
</dbReference>
<dbReference type="GO" id="GO:0090575">
    <property type="term" value="C:RNA polymerase II transcription regulator complex"/>
    <property type="evidence" value="ECO:0000318"/>
    <property type="project" value="GO_Central"/>
</dbReference>
<accession>A2F7K8</accession>
<dbReference type="GO" id="GO:0006357">
    <property type="term" value="P:regulation of transcription by RNA polymerase II"/>
    <property type="evidence" value="ECO:0000318"/>
    <property type="project" value="GO_Central"/>
</dbReference>
<dbReference type="EMBL" id="DS113649">
    <property type="protein sequence ID" value="EAX99115.1"/>
    <property type="molecule type" value="Genomic_DNA"/>
</dbReference>
<dbReference type="SMR" id="A2F7K8"/>
<sequence length="224" mass="25272">MLYQVNYQQASPVKTAVSLKSVAEKVIGFFNSQISTIFDINDVSIKLNVPKRRLYDVLNIMAPLGLVGRNGRGRYIWTGQLQPVFNFTTKDENTDKSRVRDISAKLLLFVKDVEVNKVSIASICDAVFEDKKGQLRRLYDISAVFEVLNLIKRQPKSGDFIILPLLKNMFMFKMLPPKKRAALGQITNRNDNPDIKTTPSNISPCPTLPQPTNGQLWLGATTFH</sequence>
<dbReference type="Proteomes" id="UP000001542">
    <property type="component" value="Unassembled WGS sequence"/>
</dbReference>
<dbReference type="STRING" id="5722.A2F7K8"/>
<dbReference type="AlphaFoldDB" id="A2F7K8"/>
<dbReference type="PANTHER" id="PTHR12081:SF18">
    <property type="entry name" value="TRANSCRIPTION FACTOR E2F2-RELATED"/>
    <property type="match status" value="1"/>
</dbReference>
<dbReference type="RefSeq" id="XP_001312045.1">
    <property type="nucleotide sequence ID" value="XM_001312044.1"/>
</dbReference>
<dbReference type="KEGG" id="tva:4756920"/>
<keyword evidence="8" id="KW-1185">Reference proteome</keyword>
<reference evidence="7" key="2">
    <citation type="journal article" date="2007" name="Science">
        <title>Draft genome sequence of the sexually transmitted pathogen Trichomonas vaginalis.</title>
        <authorList>
            <person name="Carlton J.M."/>
            <person name="Hirt R.P."/>
            <person name="Silva J.C."/>
            <person name="Delcher A.L."/>
            <person name="Schatz M."/>
            <person name="Zhao Q."/>
            <person name="Wortman J.R."/>
            <person name="Bidwell S.L."/>
            <person name="Alsmark U.C.M."/>
            <person name="Besteiro S."/>
            <person name="Sicheritz-Ponten T."/>
            <person name="Noel C.J."/>
            <person name="Dacks J.B."/>
            <person name="Foster P.G."/>
            <person name="Simillion C."/>
            <person name="Van de Peer Y."/>
            <person name="Miranda-Saavedra D."/>
            <person name="Barton G.J."/>
            <person name="Westrop G.D."/>
            <person name="Mueller S."/>
            <person name="Dessi D."/>
            <person name="Fiori P.L."/>
            <person name="Ren Q."/>
            <person name="Paulsen I."/>
            <person name="Zhang H."/>
            <person name="Bastida-Corcuera F.D."/>
            <person name="Simoes-Barbosa A."/>
            <person name="Brown M.T."/>
            <person name="Hayes R.D."/>
            <person name="Mukherjee M."/>
            <person name="Okumura C.Y."/>
            <person name="Schneider R."/>
            <person name="Smith A.J."/>
            <person name="Vanacova S."/>
            <person name="Villalvazo M."/>
            <person name="Haas B.J."/>
            <person name="Pertea M."/>
            <person name="Feldblyum T.V."/>
            <person name="Utterback T.R."/>
            <person name="Shu C.L."/>
            <person name="Osoegawa K."/>
            <person name="de Jong P.J."/>
            <person name="Hrdy I."/>
            <person name="Horvathova L."/>
            <person name="Zubacova Z."/>
            <person name="Dolezal P."/>
            <person name="Malik S.B."/>
            <person name="Logsdon J.M. Jr."/>
            <person name="Henze K."/>
            <person name="Gupta A."/>
            <person name="Wang C.C."/>
            <person name="Dunne R.L."/>
            <person name="Upcroft J.A."/>
            <person name="Upcroft P."/>
            <person name="White O."/>
            <person name="Salzberg S.L."/>
            <person name="Tang P."/>
            <person name="Chiu C.-H."/>
            <person name="Lee Y.-S."/>
            <person name="Embley T.M."/>
            <person name="Coombs G.H."/>
            <person name="Mottram J.C."/>
            <person name="Tachezy J."/>
            <person name="Fraser-Liggett C.M."/>
            <person name="Johnson P.J."/>
        </authorList>
    </citation>
    <scope>NUCLEOTIDE SEQUENCE [LARGE SCALE GENOMIC DNA]</scope>
    <source>
        <strain evidence="7">G3</strain>
    </source>
</reference>
<comment type="similarity">
    <text evidence="1 5">Belongs to the E2F/DP family.</text>
</comment>
<dbReference type="SUPFAM" id="SSF46785">
    <property type="entry name" value="Winged helix' DNA-binding domain"/>
    <property type="match status" value="2"/>
</dbReference>
<dbReference type="InterPro" id="IPR003316">
    <property type="entry name" value="E2F_WHTH_DNA-bd_dom"/>
</dbReference>
<protein>
    <recommendedName>
        <fullName evidence="6">E2F/DP family winged-helix DNA-binding domain-containing protein</fullName>
    </recommendedName>
</protein>